<dbReference type="RefSeq" id="WP_008659359.1">
    <property type="nucleotide sequence ID" value="NZ_JGCY01000261.1"/>
</dbReference>
<evidence type="ECO:0000256" key="1">
    <source>
        <dbReference type="ARBA" id="ARBA00022729"/>
    </source>
</evidence>
<dbReference type="Pfam" id="PF00497">
    <property type="entry name" value="SBP_bac_3"/>
    <property type="match status" value="1"/>
</dbReference>
<dbReference type="SMART" id="SM00062">
    <property type="entry name" value="PBPb"/>
    <property type="match status" value="1"/>
</dbReference>
<dbReference type="PANTHER" id="PTHR35936">
    <property type="entry name" value="MEMBRANE-BOUND LYTIC MUREIN TRANSGLYCOSYLASE F"/>
    <property type="match status" value="1"/>
</dbReference>
<organism evidence="3 4">
    <name type="scientific">Bacteroides fragilis str. 3988T(B)14</name>
    <dbReference type="NCBI Taxonomy" id="1339315"/>
    <lineage>
        <taxon>Bacteria</taxon>
        <taxon>Pseudomonadati</taxon>
        <taxon>Bacteroidota</taxon>
        <taxon>Bacteroidia</taxon>
        <taxon>Bacteroidales</taxon>
        <taxon>Bacteroidaceae</taxon>
        <taxon>Bacteroides</taxon>
    </lineage>
</organism>
<dbReference type="SMR" id="A0A015SRI9"/>
<feature type="domain" description="Solute-binding protein family 3/N-terminal" evidence="2">
    <location>
        <begin position="46"/>
        <end position="274"/>
    </location>
</feature>
<reference evidence="3 4" key="1">
    <citation type="submission" date="2014-02" db="EMBL/GenBank/DDBJ databases">
        <authorList>
            <person name="Sears C."/>
            <person name="Carroll K."/>
            <person name="Sack B.R."/>
            <person name="Qadri F."/>
            <person name="Myers L.L."/>
            <person name="Chung G.-T."/>
            <person name="Escheverria P."/>
            <person name="Fraser C.M."/>
            <person name="Sadzewicz L."/>
            <person name="Shefchek K.A."/>
            <person name="Tallon L."/>
            <person name="Das S.P."/>
            <person name="Daugherty S."/>
            <person name="Mongodin E.F."/>
        </authorList>
    </citation>
    <scope>NUCLEOTIDE SEQUENCE [LARGE SCALE GENOMIC DNA]</scope>
    <source>
        <strain evidence="4">3988T(B)14</strain>
    </source>
</reference>
<sequence length="274" mass="30599">MNLLRPKYLKYVVLGLISALVVTCWPRKEKPKGHPRDYAEIKESGILHAATEYNSISFYVDGDTVSGFHYELIEAFARDKGLQVQVSPVMSFNQRLEGLANGTYDVVAYGIPATSELKDSLLLTSPIILSKQVLVQRKVGENDSLAIRSQLDLAGKTLNVVKGSPSILRIRNLSNEIGDTIYVNEIEKYGSEQLIAMVAHGDIDYAVCDEGIARMAVDSLPQLDINTAISFTQFYSWGVSKQSPALLDSLNTWLSDFRKKGEYQSVYRKYYGKQ</sequence>
<dbReference type="GeneID" id="60370175"/>
<gene>
    <name evidence="3" type="ORF">M124_1404</name>
</gene>
<dbReference type="Proteomes" id="UP000020529">
    <property type="component" value="Unassembled WGS sequence"/>
</dbReference>
<dbReference type="InterPro" id="IPR001638">
    <property type="entry name" value="Solute-binding_3/MltF_N"/>
</dbReference>
<dbReference type="Gene3D" id="3.40.190.10">
    <property type="entry name" value="Periplasmic binding protein-like II"/>
    <property type="match status" value="2"/>
</dbReference>
<dbReference type="PANTHER" id="PTHR35936:SF19">
    <property type="entry name" value="AMINO-ACID-BINDING PROTEIN YXEM-RELATED"/>
    <property type="match status" value="1"/>
</dbReference>
<evidence type="ECO:0000313" key="3">
    <source>
        <dbReference type="EMBL" id="EXY74824.1"/>
    </source>
</evidence>
<dbReference type="AlphaFoldDB" id="A0A015SRI9"/>
<dbReference type="CDD" id="cd01009">
    <property type="entry name" value="PBP2_YfhD_N"/>
    <property type="match status" value="1"/>
</dbReference>
<proteinExistence type="predicted"/>
<evidence type="ECO:0000313" key="4">
    <source>
        <dbReference type="Proteomes" id="UP000020529"/>
    </source>
</evidence>
<keyword evidence="1" id="KW-0732">Signal</keyword>
<comment type="caution">
    <text evidence="3">The sequence shown here is derived from an EMBL/GenBank/DDBJ whole genome shotgun (WGS) entry which is preliminary data.</text>
</comment>
<accession>A0A015SRI9</accession>
<evidence type="ECO:0000259" key="2">
    <source>
        <dbReference type="SMART" id="SM00062"/>
    </source>
</evidence>
<protein>
    <submittedName>
        <fullName evidence="3">Bacterial extracellular solute-binding s, 3 family protein</fullName>
    </submittedName>
</protein>
<dbReference type="PATRIC" id="fig|1339315.3.peg.2182"/>
<dbReference type="EMBL" id="JGCY01000261">
    <property type="protein sequence ID" value="EXY74824.1"/>
    <property type="molecule type" value="Genomic_DNA"/>
</dbReference>
<dbReference type="SUPFAM" id="SSF53850">
    <property type="entry name" value="Periplasmic binding protein-like II"/>
    <property type="match status" value="1"/>
</dbReference>
<name>A0A015SRI9_BACFG</name>